<protein>
    <submittedName>
        <fullName evidence="2">Kinase-like protein</fullName>
    </submittedName>
</protein>
<keyword evidence="3" id="KW-1185">Reference proteome</keyword>
<feature type="domain" description="Aminoglycoside phosphotransferase" evidence="1">
    <location>
        <begin position="253"/>
        <end position="298"/>
    </location>
</feature>
<name>A0AA39UHQ4_9AGAR</name>
<dbReference type="InterPro" id="IPR051678">
    <property type="entry name" value="AGP_Transferase"/>
</dbReference>
<sequence length="362" mass="41208">MLQENMRPRHSLLQILASSLLALPWRLWLCFPKSIRASMYIRLGMWYSVQEWSIQRLPFGLILKHTQDRPLEIEANNIKFVEENTTIPVPRILDVLPDIPKGNRLEGLILMTEVKGVTLGQWLFSRSTYPPEFHYYSDLIFGPAHLHGGHSVKELSELIASFDKPVLDLSDSALLITDLRKALTELRALPPPPSGEVSGLHGSPFVQIRCGDRCLVQPLKSIRAFHDMLLGNVSCVSRMPRLLQMAAPVYDEPHKLCFSHCDLNKTNILVTKDGRLAAIIDWEAAGWFPEYWEYTSQVMQNADIESLAKFWDAVGVFEHGCYEKELELEYALWRSTGDSAIHLGIFPDDPLDAPLHEDRDVI</sequence>
<dbReference type="EMBL" id="JAUEPU010000061">
    <property type="protein sequence ID" value="KAK0483044.1"/>
    <property type="molecule type" value="Genomic_DNA"/>
</dbReference>
<comment type="caution">
    <text evidence="2">The sequence shown here is derived from an EMBL/GenBank/DDBJ whole genome shotgun (WGS) entry which is preliminary data.</text>
</comment>
<dbReference type="PANTHER" id="PTHR21310">
    <property type="entry name" value="AMINOGLYCOSIDE PHOSPHOTRANSFERASE-RELATED-RELATED"/>
    <property type="match status" value="1"/>
</dbReference>
<evidence type="ECO:0000259" key="1">
    <source>
        <dbReference type="Pfam" id="PF01636"/>
    </source>
</evidence>
<dbReference type="GO" id="GO:0016301">
    <property type="term" value="F:kinase activity"/>
    <property type="evidence" value="ECO:0007669"/>
    <property type="project" value="UniProtKB-KW"/>
</dbReference>
<gene>
    <name evidence="2" type="ORF">EDD18DRAFT_755788</name>
</gene>
<proteinExistence type="predicted"/>
<dbReference type="PANTHER" id="PTHR21310:SF58">
    <property type="entry name" value="AMINOGLYCOSIDE PHOSPHOTRANSFERASE DOMAIN-CONTAINING PROTEIN"/>
    <property type="match status" value="1"/>
</dbReference>
<organism evidence="2 3">
    <name type="scientific">Armillaria luteobubalina</name>
    <dbReference type="NCBI Taxonomy" id="153913"/>
    <lineage>
        <taxon>Eukaryota</taxon>
        <taxon>Fungi</taxon>
        <taxon>Dikarya</taxon>
        <taxon>Basidiomycota</taxon>
        <taxon>Agaricomycotina</taxon>
        <taxon>Agaricomycetes</taxon>
        <taxon>Agaricomycetidae</taxon>
        <taxon>Agaricales</taxon>
        <taxon>Marasmiineae</taxon>
        <taxon>Physalacriaceae</taxon>
        <taxon>Armillaria</taxon>
    </lineage>
</organism>
<dbReference type="Gene3D" id="3.90.1200.10">
    <property type="match status" value="1"/>
</dbReference>
<dbReference type="InterPro" id="IPR002575">
    <property type="entry name" value="Aminoglycoside_PTrfase"/>
</dbReference>
<keyword evidence="2" id="KW-0808">Transferase</keyword>
<evidence type="ECO:0000313" key="2">
    <source>
        <dbReference type="EMBL" id="KAK0483044.1"/>
    </source>
</evidence>
<dbReference type="SUPFAM" id="SSF56112">
    <property type="entry name" value="Protein kinase-like (PK-like)"/>
    <property type="match status" value="1"/>
</dbReference>
<keyword evidence="2" id="KW-0418">Kinase</keyword>
<evidence type="ECO:0000313" key="3">
    <source>
        <dbReference type="Proteomes" id="UP001175228"/>
    </source>
</evidence>
<reference evidence="2" key="1">
    <citation type="submission" date="2023-06" db="EMBL/GenBank/DDBJ databases">
        <authorList>
            <consortium name="Lawrence Berkeley National Laboratory"/>
            <person name="Ahrendt S."/>
            <person name="Sahu N."/>
            <person name="Indic B."/>
            <person name="Wong-Bajracharya J."/>
            <person name="Merenyi Z."/>
            <person name="Ke H.-M."/>
            <person name="Monk M."/>
            <person name="Kocsube S."/>
            <person name="Drula E."/>
            <person name="Lipzen A."/>
            <person name="Balint B."/>
            <person name="Henrissat B."/>
            <person name="Andreopoulos B."/>
            <person name="Martin F.M."/>
            <person name="Harder C.B."/>
            <person name="Rigling D."/>
            <person name="Ford K.L."/>
            <person name="Foster G.D."/>
            <person name="Pangilinan J."/>
            <person name="Papanicolaou A."/>
            <person name="Barry K."/>
            <person name="LaButti K."/>
            <person name="Viragh M."/>
            <person name="Koriabine M."/>
            <person name="Yan M."/>
            <person name="Riley R."/>
            <person name="Champramary S."/>
            <person name="Plett K.L."/>
            <person name="Tsai I.J."/>
            <person name="Slot J."/>
            <person name="Sipos G."/>
            <person name="Plett J."/>
            <person name="Nagy L.G."/>
            <person name="Grigoriev I.V."/>
        </authorList>
    </citation>
    <scope>NUCLEOTIDE SEQUENCE</scope>
    <source>
        <strain evidence="2">HWK02</strain>
    </source>
</reference>
<dbReference type="Proteomes" id="UP001175228">
    <property type="component" value="Unassembled WGS sequence"/>
</dbReference>
<dbReference type="InterPro" id="IPR011009">
    <property type="entry name" value="Kinase-like_dom_sf"/>
</dbReference>
<dbReference type="Pfam" id="PF01636">
    <property type="entry name" value="APH"/>
    <property type="match status" value="1"/>
</dbReference>
<dbReference type="AlphaFoldDB" id="A0AA39UHQ4"/>
<accession>A0AA39UHQ4</accession>